<accession>A0ABQ9K820</accession>
<protein>
    <submittedName>
        <fullName evidence="1">Uncharacterized protein</fullName>
    </submittedName>
</protein>
<evidence type="ECO:0000313" key="2">
    <source>
        <dbReference type="Proteomes" id="UP001174677"/>
    </source>
</evidence>
<name>A0ABQ9K820_HEVBR</name>
<gene>
    <name evidence="1" type="ORF">P3X46_034433</name>
</gene>
<feature type="non-terminal residue" evidence="1">
    <location>
        <position position="1"/>
    </location>
</feature>
<evidence type="ECO:0000313" key="1">
    <source>
        <dbReference type="EMBL" id="KAJ9128829.1"/>
    </source>
</evidence>
<reference evidence="1 2" key="1">
    <citation type="journal article" date="2023" name="Plant Biotechnol. J.">
        <title>Chromosome-level wild Hevea brasiliensis genome provides new tools for genomic-assisted breeding and valuable loci to elevate rubber yield.</title>
        <authorList>
            <person name="Cheng H."/>
            <person name="Song X."/>
            <person name="Hu Y."/>
            <person name="Wu T."/>
            <person name="Yang Q."/>
            <person name="An Z."/>
            <person name="Feng S."/>
            <person name="Deng Z."/>
            <person name="Wu W."/>
            <person name="Zeng X."/>
            <person name="Tu M."/>
            <person name="Wang X."/>
            <person name="Huang H."/>
        </authorList>
    </citation>
    <scope>NUCLEOTIDE SEQUENCE [LARGE SCALE GENOMIC DNA]</scope>
    <source>
        <strain evidence="1">MT/VB/25A 57/8</strain>
    </source>
</reference>
<keyword evidence="2" id="KW-1185">Reference proteome</keyword>
<dbReference type="EMBL" id="JARPOI010000371">
    <property type="protein sequence ID" value="KAJ9128829.1"/>
    <property type="molecule type" value="Genomic_DNA"/>
</dbReference>
<dbReference type="Proteomes" id="UP001174677">
    <property type="component" value="Unassembled WGS sequence"/>
</dbReference>
<comment type="caution">
    <text evidence="1">The sequence shown here is derived from an EMBL/GenBank/DDBJ whole genome shotgun (WGS) entry which is preliminary data.</text>
</comment>
<sequence length="75" mass="8446">WRVMLHLQQLRLGVWENSLASSSRARRPPCAMFQRNGRILQTNGRGNASTTTTTTSTTKITSGKIEKIWSSGLLW</sequence>
<organism evidence="1 2">
    <name type="scientific">Hevea brasiliensis</name>
    <name type="common">Para rubber tree</name>
    <name type="synonym">Siphonia brasiliensis</name>
    <dbReference type="NCBI Taxonomy" id="3981"/>
    <lineage>
        <taxon>Eukaryota</taxon>
        <taxon>Viridiplantae</taxon>
        <taxon>Streptophyta</taxon>
        <taxon>Embryophyta</taxon>
        <taxon>Tracheophyta</taxon>
        <taxon>Spermatophyta</taxon>
        <taxon>Magnoliopsida</taxon>
        <taxon>eudicotyledons</taxon>
        <taxon>Gunneridae</taxon>
        <taxon>Pentapetalae</taxon>
        <taxon>rosids</taxon>
        <taxon>fabids</taxon>
        <taxon>Malpighiales</taxon>
        <taxon>Euphorbiaceae</taxon>
        <taxon>Crotonoideae</taxon>
        <taxon>Micrandreae</taxon>
        <taxon>Hevea</taxon>
    </lineage>
</organism>
<proteinExistence type="predicted"/>